<feature type="compositionally biased region" description="Basic and acidic residues" evidence="1">
    <location>
        <begin position="658"/>
        <end position="668"/>
    </location>
</feature>
<feature type="region of interest" description="Disordered" evidence="1">
    <location>
        <begin position="775"/>
        <end position="841"/>
    </location>
</feature>
<evidence type="ECO:0000313" key="3">
    <source>
        <dbReference type="EMBL" id="CEK52572.1"/>
    </source>
</evidence>
<dbReference type="EMBL" id="HACG01005707">
    <property type="protein sequence ID" value="CEK52572.1"/>
    <property type="molecule type" value="Transcribed_RNA"/>
</dbReference>
<feature type="compositionally biased region" description="Polar residues" evidence="1">
    <location>
        <begin position="802"/>
        <end position="838"/>
    </location>
</feature>
<dbReference type="PROSITE" id="PS50011">
    <property type="entry name" value="PROTEIN_KINASE_DOM"/>
    <property type="match status" value="1"/>
</dbReference>
<reference evidence="3" key="1">
    <citation type="submission" date="2014-12" db="EMBL/GenBank/DDBJ databases">
        <title>Insight into the proteome of Arion vulgaris.</title>
        <authorList>
            <person name="Aradska J."/>
            <person name="Bulat T."/>
            <person name="Smidak R."/>
            <person name="Sarate P."/>
            <person name="Gangsoo J."/>
            <person name="Sialana F."/>
            <person name="Bilban M."/>
            <person name="Lubec G."/>
        </authorList>
    </citation>
    <scope>NUCLEOTIDE SEQUENCE</scope>
    <source>
        <tissue evidence="3">Skin</tissue>
    </source>
</reference>
<dbReference type="GO" id="GO:0004672">
    <property type="term" value="F:protein kinase activity"/>
    <property type="evidence" value="ECO:0007669"/>
    <property type="project" value="InterPro"/>
</dbReference>
<feature type="compositionally biased region" description="Polar residues" evidence="1">
    <location>
        <begin position="1103"/>
        <end position="1118"/>
    </location>
</feature>
<evidence type="ECO:0000256" key="1">
    <source>
        <dbReference type="SAM" id="MobiDB-lite"/>
    </source>
</evidence>
<organism evidence="3">
    <name type="scientific">Arion vulgaris</name>
    <dbReference type="NCBI Taxonomy" id="1028688"/>
    <lineage>
        <taxon>Eukaryota</taxon>
        <taxon>Metazoa</taxon>
        <taxon>Spiralia</taxon>
        <taxon>Lophotrochozoa</taxon>
        <taxon>Mollusca</taxon>
        <taxon>Gastropoda</taxon>
        <taxon>Heterobranchia</taxon>
        <taxon>Euthyneura</taxon>
        <taxon>Panpulmonata</taxon>
        <taxon>Eupulmonata</taxon>
        <taxon>Stylommatophora</taxon>
        <taxon>Helicina</taxon>
        <taxon>Arionoidea</taxon>
        <taxon>Arionidae</taxon>
        <taxon>Arion</taxon>
    </lineage>
</organism>
<dbReference type="InterPro" id="IPR011009">
    <property type="entry name" value="Kinase-like_dom_sf"/>
</dbReference>
<protein>
    <recommendedName>
        <fullName evidence="2">Protein kinase domain-containing protein</fullName>
    </recommendedName>
</protein>
<feature type="region of interest" description="Disordered" evidence="1">
    <location>
        <begin position="1103"/>
        <end position="1134"/>
    </location>
</feature>
<dbReference type="SUPFAM" id="SSF56112">
    <property type="entry name" value="Protein kinase-like (PK-like)"/>
    <property type="match status" value="1"/>
</dbReference>
<feature type="compositionally biased region" description="Basic and acidic residues" evidence="1">
    <location>
        <begin position="775"/>
        <end position="787"/>
    </location>
</feature>
<dbReference type="GO" id="GO:0005524">
    <property type="term" value="F:ATP binding"/>
    <property type="evidence" value="ECO:0007669"/>
    <property type="project" value="InterPro"/>
</dbReference>
<sequence>LGLFKCQVDQIKHDMLHGLNRSQSAVSLEMDDSINPFGATTESSISSASSNSSIEVFRGAITLDPSQLSQTVRGLLLRRKEGKTIKKTTSSKQEIRQSLLSKIGERIKYTVMSRPNSKIYVEDRVRKISKDIREKADIINSIMEGYTEWIQKCVNHAVDSIPKFIEVNTKLMEEIRDHRTIFQKNKALLIKAMEDLEPCRHLLKGYGLLYMDDINAETLSFNTEHRTSTVTLPKQLISESGRSTDLGFRDSAGKGLLARMTAATIKMNDVANRVIMKTYLYDMDEKMILPEIASLRCLDYSSLAPFLGMTRISIGNSGQKPLSSNQQETTTEKVSAFIFKGDLVSASVYSTRRKINLQDFIPNMIQSLLRGLNYIHREGLVHLELSMNTVMVDRVSGAVKLCQMCKPREATFPEDLEIATKSYVCLSPSSLQGNVYESTDDIYAFGLLLWEVLNPDHPPYKDQRLWTLKRFIEKCHPSNMLHDDLYDLDVSRSVHEVLKGTLLLSRGDVCMSIATIQSFLADLDNESALMRLRPTIHLGGMNIGAASLPAPVVKVTSPSGTGKKFKFIFDETSVAQDEPSSKNTDPWNILSNPDNSTKISSTGEGKHNSVGGNRLQISQSKRRLSAPDIRIMSPPPAKPKSKTALFFNTLFKIRSPRKSIDEDVKQPEGKATYDPSRRRSSVPGIHGMDFTNITAMLLPQESTVKRRSSVDRDLVDSDIISASVSKNTDKEISFDPSRQTRHKSLPNQASFGPQGFSLVRKNSVDVPVLFEKYRSHEGDNHPKDKTSRLKPLSSLRSELFRSGSSPSLYSLTESTSNDSSDLQKRQSSTASLANNPNPGIQIRISPVLESKTRGLTIPQEASSVWKLSQRYGGSMQDLSRSSVNSETSLTDSAKRDRNSSTNLHDKETVRNMSHTSPVPPPRRHKPWLPRQPSPLTVSHQIETPLPPDTFNQAKTTASRRIVDNNPTLYLSSSSSSSHEPDSGFCTDTSGRGITDLLDTNDNLLGSTAVDNSVANTESVHNELHTTLTPHKTQNIPNYNNVQMNIQDSLTTNIVTSEERLYRSSLFQSNDVTTDDNDRNGTITRDLSLENQSGNTEQCAHENVQSTQNDEACQSNRNKSIMPPLAPINFSELSF</sequence>
<dbReference type="InterPro" id="IPR001245">
    <property type="entry name" value="Ser-Thr/Tyr_kinase_cat_dom"/>
</dbReference>
<name>A0A0B6Y8B6_9EUPU</name>
<dbReference type="Pfam" id="PF07714">
    <property type="entry name" value="PK_Tyr_Ser-Thr"/>
    <property type="match status" value="1"/>
</dbReference>
<feature type="domain" description="Protein kinase" evidence="2">
    <location>
        <begin position="246"/>
        <end position="520"/>
    </location>
</feature>
<gene>
    <name evidence="3" type="primary">ORF17267</name>
</gene>
<evidence type="ECO:0000259" key="2">
    <source>
        <dbReference type="PROSITE" id="PS50011"/>
    </source>
</evidence>
<proteinExistence type="predicted"/>
<feature type="compositionally biased region" description="Polar residues" evidence="1">
    <location>
        <begin position="581"/>
        <end position="603"/>
    </location>
</feature>
<feature type="region of interest" description="Disordered" evidence="1">
    <location>
        <begin position="873"/>
        <end position="987"/>
    </location>
</feature>
<dbReference type="PANTHER" id="PTHR26392:SF92">
    <property type="entry name" value="PROTEIN KINASE DOMAIN-CONTAINING PROTEIN"/>
    <property type="match status" value="1"/>
</dbReference>
<feature type="non-terminal residue" evidence="3">
    <location>
        <position position="1"/>
    </location>
</feature>
<dbReference type="InterPro" id="IPR000719">
    <property type="entry name" value="Prot_kinase_dom"/>
</dbReference>
<dbReference type="Gene3D" id="1.10.510.10">
    <property type="entry name" value="Transferase(Phosphotransferase) domain 1"/>
    <property type="match status" value="1"/>
</dbReference>
<dbReference type="PANTHER" id="PTHR26392">
    <property type="entry name" value="MITOGEN-ACTIVATED PROTEIN KINASE KINASE KINASE 7-RELATED"/>
    <property type="match status" value="1"/>
</dbReference>
<feature type="region of interest" description="Disordered" evidence="1">
    <location>
        <begin position="658"/>
        <end position="685"/>
    </location>
</feature>
<accession>A0A0B6Y8B6</accession>
<feature type="region of interest" description="Disordered" evidence="1">
    <location>
        <begin position="576"/>
        <end position="612"/>
    </location>
</feature>
<feature type="compositionally biased region" description="Basic and acidic residues" evidence="1">
    <location>
        <begin position="892"/>
        <end position="909"/>
    </location>
</feature>
<feature type="region of interest" description="Disordered" evidence="1">
    <location>
        <begin position="729"/>
        <end position="756"/>
    </location>
</feature>
<dbReference type="AlphaFoldDB" id="A0A0B6Y8B6"/>
<feature type="compositionally biased region" description="Polar residues" evidence="1">
    <location>
        <begin position="949"/>
        <end position="970"/>
    </location>
</feature>
<feature type="compositionally biased region" description="Polar residues" evidence="1">
    <location>
        <begin position="876"/>
        <end position="891"/>
    </location>
</feature>